<proteinExistence type="predicted"/>
<comment type="caution">
    <text evidence="2">The sequence shown here is derived from an EMBL/GenBank/DDBJ whole genome shotgun (WGS) entry which is preliminary data.</text>
</comment>
<evidence type="ECO:0000259" key="1">
    <source>
        <dbReference type="Pfam" id="PF00884"/>
    </source>
</evidence>
<accession>A0A4Q9FM62</accession>
<keyword evidence="3" id="KW-1185">Reference proteome</keyword>
<reference evidence="2 3" key="1">
    <citation type="submission" date="2019-02" db="EMBL/GenBank/DDBJ databases">
        <title>Hyunsoonleella sp., isolated from marine sediment.</title>
        <authorList>
            <person name="Liu B.-T."/>
        </authorList>
    </citation>
    <scope>NUCLEOTIDE SEQUENCE [LARGE SCALE GENOMIC DNA]</scope>
    <source>
        <strain evidence="2 3">T58</strain>
    </source>
</reference>
<evidence type="ECO:0000313" key="2">
    <source>
        <dbReference type="EMBL" id="TBN06920.1"/>
    </source>
</evidence>
<dbReference type="PANTHER" id="PTHR43751">
    <property type="entry name" value="SULFATASE"/>
    <property type="match status" value="1"/>
</dbReference>
<dbReference type="Pfam" id="PF00884">
    <property type="entry name" value="Sulfatase"/>
    <property type="match status" value="1"/>
</dbReference>
<dbReference type="PANTHER" id="PTHR43751:SF1">
    <property type="entry name" value="SULFATASE ATSG-RELATED"/>
    <property type="match status" value="1"/>
</dbReference>
<dbReference type="EMBL" id="SIRT01000001">
    <property type="protein sequence ID" value="TBN06920.1"/>
    <property type="molecule type" value="Genomic_DNA"/>
</dbReference>
<dbReference type="OrthoDB" id="9789742at2"/>
<organism evidence="2 3">
    <name type="scientific">Hyunsoonleella flava</name>
    <dbReference type="NCBI Taxonomy" id="2527939"/>
    <lineage>
        <taxon>Bacteria</taxon>
        <taxon>Pseudomonadati</taxon>
        <taxon>Bacteroidota</taxon>
        <taxon>Flavobacteriia</taxon>
        <taxon>Flavobacteriales</taxon>
        <taxon>Flavobacteriaceae</taxon>
    </lineage>
</organism>
<dbReference type="InterPro" id="IPR017850">
    <property type="entry name" value="Alkaline_phosphatase_core_sf"/>
</dbReference>
<dbReference type="SUPFAM" id="SSF53649">
    <property type="entry name" value="Alkaline phosphatase-like"/>
    <property type="match status" value="1"/>
</dbReference>
<dbReference type="InterPro" id="IPR052701">
    <property type="entry name" value="GAG_Ulvan_Degrading_Sulfatases"/>
</dbReference>
<dbReference type="Proteomes" id="UP000291142">
    <property type="component" value="Unassembled WGS sequence"/>
</dbReference>
<feature type="domain" description="Sulfatase N-terminal" evidence="1">
    <location>
        <begin position="10"/>
        <end position="295"/>
    </location>
</feature>
<gene>
    <name evidence="2" type="ORF">EYD45_02960</name>
</gene>
<name>A0A4Q9FM62_9FLAO</name>
<dbReference type="Gene3D" id="3.40.720.10">
    <property type="entry name" value="Alkaline Phosphatase, subunit A"/>
    <property type="match status" value="1"/>
</dbReference>
<dbReference type="InterPro" id="IPR000917">
    <property type="entry name" value="Sulfatase_N"/>
</dbReference>
<sequence>MLSCKTQDKPNILWITIEDTSPQFIGCYGNESASTPVIDKLADEGIRFTNAFSTGTVCAASRSTIITGVRTFKMGTGHQRSQYPIPDDIKGFPYYLKQLGYYTTNNSKTDYNIANEKDFIKEAWDESSNKATWKNREKGQPFFSVFNFAESHQSRTMSWTFEQYEKHVWDHLPEEDKIADDAFDIPPFYNDTPEMRKQFARVYNSIKLTDNRIGELLQKLEDDGLKDDTIIFFYADHGEGIPRAKTTGINLGYRVPFVVWFPEKFKHLSPWKIGKSTEDLISFEDLGPTMISLLGGEVPDYMNGINFFSDNSKENNKRLLLSTDRVDNGLDLVRSVTDGRFLYSRNFMPFVPEARYIHYLEIADITKHMRKDLNHNKLNAFQSRIFDERPYEVLYDIENDIWEEHNLAENPNYKSVLEDMRQFMDSTLLASKDVLFMTEYSMVNISETQKAYAYRLDDTKYNFKEIYRVASLSGKKGAEVTKTQIDLLKSNDDMVRYWASIGLMSQDKSLLEPYEKELNEALQDEYPPVAITISAMLYKKFKSKSSIEILDNFAKSDNWTLALMSINYMLYFQDRAPFEPTIEALLKNENLNWHVKSACLDFMQSQELRKAI</sequence>
<dbReference type="AlphaFoldDB" id="A0A4Q9FM62"/>
<evidence type="ECO:0000313" key="3">
    <source>
        <dbReference type="Proteomes" id="UP000291142"/>
    </source>
</evidence>
<dbReference type="CDD" id="cd16027">
    <property type="entry name" value="SGSH"/>
    <property type="match status" value="1"/>
</dbReference>
<protein>
    <submittedName>
        <fullName evidence="2">DUF229 domain-containing protein</fullName>
    </submittedName>
</protein>